<proteinExistence type="predicted"/>
<evidence type="ECO:0000313" key="2">
    <source>
        <dbReference type="EMBL" id="RZB52005.1"/>
    </source>
</evidence>
<reference evidence="2 3" key="1">
    <citation type="submission" date="2018-09" db="EMBL/GenBank/DDBJ databases">
        <title>A high-quality reference genome of wild soybean provides a powerful tool to mine soybean genomes.</title>
        <authorList>
            <person name="Xie M."/>
            <person name="Chung C.Y.L."/>
            <person name="Li M.-W."/>
            <person name="Wong F.-L."/>
            <person name="Chan T.-F."/>
            <person name="Lam H.-M."/>
        </authorList>
    </citation>
    <scope>NUCLEOTIDE SEQUENCE [LARGE SCALE GENOMIC DNA]</scope>
    <source>
        <strain evidence="3">cv. W05</strain>
        <tissue evidence="2">Hypocotyl of etiolated seedlings</tissue>
    </source>
</reference>
<dbReference type="GO" id="GO:0000373">
    <property type="term" value="P:Group II intron splicing"/>
    <property type="evidence" value="ECO:0007669"/>
    <property type="project" value="InterPro"/>
</dbReference>
<evidence type="ECO:0000256" key="1">
    <source>
        <dbReference type="SAM" id="MobiDB-lite"/>
    </source>
</evidence>
<protein>
    <submittedName>
        <fullName evidence="2">CRS2-associated factor 2, chloroplastic</fullName>
    </submittedName>
</protein>
<gene>
    <name evidence="2" type="ORF">D0Y65_048432</name>
</gene>
<dbReference type="Proteomes" id="UP000289340">
    <property type="component" value="Chromosome 18"/>
</dbReference>
<organism evidence="2 3">
    <name type="scientific">Glycine soja</name>
    <name type="common">Wild soybean</name>
    <dbReference type="NCBI Taxonomy" id="3848"/>
    <lineage>
        <taxon>Eukaryota</taxon>
        <taxon>Viridiplantae</taxon>
        <taxon>Streptophyta</taxon>
        <taxon>Embryophyta</taxon>
        <taxon>Tracheophyta</taxon>
        <taxon>Spermatophyta</taxon>
        <taxon>Magnoliopsida</taxon>
        <taxon>eudicotyledons</taxon>
        <taxon>Gunneridae</taxon>
        <taxon>Pentapetalae</taxon>
        <taxon>rosids</taxon>
        <taxon>fabids</taxon>
        <taxon>Fabales</taxon>
        <taxon>Fabaceae</taxon>
        <taxon>Papilionoideae</taxon>
        <taxon>50 kb inversion clade</taxon>
        <taxon>NPAAA clade</taxon>
        <taxon>indigoferoid/millettioid clade</taxon>
        <taxon>Phaseoleae</taxon>
        <taxon>Glycine</taxon>
        <taxon>Glycine subgen. Soja</taxon>
    </lineage>
</organism>
<feature type="compositionally biased region" description="Acidic residues" evidence="1">
    <location>
        <begin position="414"/>
        <end position="430"/>
    </location>
</feature>
<accession>A0A445FSX9</accession>
<name>A0A445FSX9_GLYSO</name>
<evidence type="ECO:0000313" key="3">
    <source>
        <dbReference type="Proteomes" id="UP000289340"/>
    </source>
</evidence>
<dbReference type="InterPro" id="IPR044599">
    <property type="entry name" value="CAF1P_plant"/>
</dbReference>
<dbReference type="PANTHER" id="PTHR46247:SF3">
    <property type="entry name" value="CRS2-ASSOCIATED FACTOR 2, CHLOROPLASTIC"/>
    <property type="match status" value="1"/>
</dbReference>
<feature type="compositionally biased region" description="Acidic residues" evidence="1">
    <location>
        <begin position="392"/>
        <end position="405"/>
    </location>
</feature>
<dbReference type="EMBL" id="QZWG01000018">
    <property type="protein sequence ID" value="RZB52005.1"/>
    <property type="molecule type" value="Genomic_DNA"/>
</dbReference>
<feature type="region of interest" description="Disordered" evidence="1">
    <location>
        <begin position="391"/>
        <end position="457"/>
    </location>
</feature>
<comment type="caution">
    <text evidence="2">The sequence shown here is derived from an EMBL/GenBank/DDBJ whole genome shotgun (WGS) entry which is preliminary data.</text>
</comment>
<sequence length="457" mass="51414">MLWKPAALVYPKLIQDAPGGLTKDEADELRRNGKNLLPICKLVIVSMEVVHWVGCRNSKKQMHNKIGHSISATMFRGIDVIFRVKAEANNSSFRVRIDVISLLQMGVKTRCDMQQPHKISDSSLSLTQPSSSFLPSTIVAQQSSNLWCSFLLQIAKGGHFRSREVRGYEWDFENSGLGGLLSLLNFVGMGFWGDMMETKGRTNLRLENEKLVLFECCFAWMLWKFERIDGDPVLRETRIWATWEYVSSVGEWYLEICRGGQETLGTSGGVLLPKTKLDQSRPNPGIVAVNFVKYVDCGLWLENEVRKLGKPLIVMAAQLIRDRVEMECLEGAWETLEGNTRCRFRGTIRFTATSLVHPDEPARTLQRTVEWILPTPRPYRLVEPVQVIEVTSSEEDPEEDLEELPPEPAVDALDFLEGDEDPLLEVDSPEEVMSASEADSTEDSGPREMAISGGSSS</sequence>
<dbReference type="PANTHER" id="PTHR46247">
    <property type="entry name" value="CRS2-ASSOCIATED FACTOR 1, CHLOROPLASTIC"/>
    <property type="match status" value="1"/>
</dbReference>
<keyword evidence="3" id="KW-1185">Reference proteome</keyword>
<dbReference type="AlphaFoldDB" id="A0A445FSX9"/>